<feature type="region of interest" description="Disordered" evidence="1">
    <location>
        <begin position="693"/>
        <end position="724"/>
    </location>
</feature>
<comment type="caution">
    <text evidence="2">The sequence shown here is derived from an EMBL/GenBank/DDBJ whole genome shotgun (WGS) entry which is preliminary data.</text>
</comment>
<dbReference type="RefSeq" id="WP_345485211.1">
    <property type="nucleotide sequence ID" value="NZ_BAAAWU010000001.1"/>
</dbReference>
<evidence type="ECO:0008006" key="4">
    <source>
        <dbReference type="Google" id="ProtNLM"/>
    </source>
</evidence>
<protein>
    <recommendedName>
        <fullName evidence="4">WXG100 family type VII secretion target</fullName>
    </recommendedName>
</protein>
<name>A0ABV5QVX5_9ACTN</name>
<keyword evidence="3" id="KW-1185">Reference proteome</keyword>
<sequence length="724" mass="78323">MPTYQEIMQTDLGKLNTAADGWKSMAEKLKKVEDLYEREVQSVATKNPLWTGQAQQFSAQNFQITRNELDAAQKEALAMESLLRDAHGTFTELKGRVKSAVDEAIAAGMKVSESGNASYDFSKVSDKEAYAIRHDPDLREVEMSYTRKINDAVKAVTDFDADVKVALLNASGADGTAPLGFNSKPVNDVEAVEALALSEKVREGKASKEELAHYRDILAKNSGDKHFSEAYLHALGPKDALKIADTMNLAANERGIPADQKKLYEAIQTGLADTIASGTKDPNGYAYRPFVNGLKELGDDNLTGNLRPSHGYQHLVTLMSQGNADYGKEFLNEIGTDMIKVEKDKENIWAHAFDGQRPNLMHDPLDGLLKIMSKDPSDAEYFLDPKAPGNENDHLKYLLTDRKWVDPWMATAVGPPMDMDNPNKAAGLGAAIQAAATGHEPGEKPGPVGLHSDGQARVMHHAIKYLDSEMGGDEFPEDLKNLQKPMAHALADYVADTHVILGGQESAYGGIKGNEDITIRQGPGDTSSIAVGQGSLVRVMRGVADDSEGFALLYESERAYSAHQLATVPSFEGDKTHASSAEWNDRGRDVGAAMGALNGIGADVYRDKMDDKVEWAEDTAEYAANGVNSVVGEIPFAGSAAGAIVDTIKYDWTKDVVEAAEDQGKKDASNNYATGMEGTNRLFDAWGEKNGIQGDGAWKEAKNSANDGYDAGRNAATTHLRQGE</sequence>
<evidence type="ECO:0000256" key="1">
    <source>
        <dbReference type="SAM" id="MobiDB-lite"/>
    </source>
</evidence>
<dbReference type="EMBL" id="JBHMCT010000016">
    <property type="protein sequence ID" value="MFB9557666.1"/>
    <property type="molecule type" value="Genomic_DNA"/>
</dbReference>
<dbReference type="Proteomes" id="UP001589716">
    <property type="component" value="Unassembled WGS sequence"/>
</dbReference>
<organism evidence="2 3">
    <name type="scientific">Streptomyces roseoviridis</name>
    <dbReference type="NCBI Taxonomy" id="67361"/>
    <lineage>
        <taxon>Bacteria</taxon>
        <taxon>Bacillati</taxon>
        <taxon>Actinomycetota</taxon>
        <taxon>Actinomycetes</taxon>
        <taxon>Kitasatosporales</taxon>
        <taxon>Streptomycetaceae</taxon>
        <taxon>Streptomyces</taxon>
    </lineage>
</organism>
<evidence type="ECO:0000313" key="3">
    <source>
        <dbReference type="Proteomes" id="UP001589716"/>
    </source>
</evidence>
<gene>
    <name evidence="2" type="ORF">ACFFTP_26205</name>
</gene>
<accession>A0ABV5QVX5</accession>
<reference evidence="2 3" key="1">
    <citation type="submission" date="2024-09" db="EMBL/GenBank/DDBJ databases">
        <authorList>
            <person name="Sun Q."/>
            <person name="Mori K."/>
        </authorList>
    </citation>
    <scope>NUCLEOTIDE SEQUENCE [LARGE SCALE GENOMIC DNA]</scope>
    <source>
        <strain evidence="2 3">JCM 4414</strain>
    </source>
</reference>
<proteinExistence type="predicted"/>
<feature type="compositionally biased region" description="Polar residues" evidence="1">
    <location>
        <begin position="715"/>
        <end position="724"/>
    </location>
</feature>
<evidence type="ECO:0000313" key="2">
    <source>
        <dbReference type="EMBL" id="MFB9557666.1"/>
    </source>
</evidence>